<feature type="compositionally biased region" description="Pro residues" evidence="1">
    <location>
        <begin position="199"/>
        <end position="209"/>
    </location>
</feature>
<organism evidence="3 4">
    <name type="scientific">Dictyobacter halimunensis</name>
    <dbReference type="NCBI Taxonomy" id="3026934"/>
    <lineage>
        <taxon>Bacteria</taxon>
        <taxon>Bacillati</taxon>
        <taxon>Chloroflexota</taxon>
        <taxon>Ktedonobacteria</taxon>
        <taxon>Ktedonobacterales</taxon>
        <taxon>Dictyobacteraceae</taxon>
        <taxon>Dictyobacter</taxon>
    </lineage>
</organism>
<dbReference type="InterPro" id="IPR045269">
    <property type="entry name" value="Atg1-like"/>
</dbReference>
<dbReference type="PANTHER" id="PTHR24348">
    <property type="entry name" value="SERINE/THREONINE-PROTEIN KINASE UNC-51-RELATED"/>
    <property type="match status" value="1"/>
</dbReference>
<feature type="region of interest" description="Disordered" evidence="1">
    <location>
        <begin position="558"/>
        <end position="579"/>
    </location>
</feature>
<dbReference type="Gene3D" id="1.10.510.10">
    <property type="entry name" value="Transferase(Phosphotransferase) domain 1"/>
    <property type="match status" value="1"/>
</dbReference>
<dbReference type="Proteomes" id="UP001344906">
    <property type="component" value="Unassembled WGS sequence"/>
</dbReference>
<comment type="caution">
    <text evidence="3">The sequence shown here is derived from an EMBL/GenBank/DDBJ whole genome shotgun (WGS) entry which is preliminary data.</text>
</comment>
<sequence length="579" mass="64759">MANTVMHEIPFSFDQPDQVLNSLLKLLQQRLRQPLATKTSKEIVVRNALTVLIIDAYQERAQYIGGLLTAVGYRPVAVSNELDAFTAFLRGSCLPLAIVLGREDGSNRLFVNRLLQQLLQRYDWEPLMIRLQDSRPAAFGSSPSGEFLPPSVQPGSSPSQSRTPYPHTTRPLYNRFGEQKEGSGQPARPAMHDSRSLLEPPPSSGPLPKGPTSMPTRGPASDASHPPITPPSFTVSKGDQATSPSGTSWPSMNSVHTEPPVSRDVKSESRTDKAELPKKEKVYLDGQSLGRYQIRARLGSSMYSEVYRTYDRLREQESALKAIQVDMVPFYVMKDSVEEVTVFQQESELLGPLQHPHILPVLNCGKSYISGTNFIYKNMPFCAEGSLATWIRRYGGGNPFTLKDALPIILQLADALQFAHNYHVTYQNFKLSNILVLNQSKKIAKVEVALADFSVVQDGSYFSKLPEGFPYMAPERWDGAIYPASDQYGLAAITYELLTGRPPFQGNAEHVMKILHTTKFPRHLRPSILNCLRLSMRYWRPPWRRSRRSVSVRYPCSYRPSSAAEPPSLQTPAHVLGNE</sequence>
<dbReference type="SUPFAM" id="SSF56112">
    <property type="entry name" value="Protein kinase-like (PK-like)"/>
    <property type="match status" value="1"/>
</dbReference>
<evidence type="ECO:0000313" key="3">
    <source>
        <dbReference type="EMBL" id="GLV54824.1"/>
    </source>
</evidence>
<proteinExistence type="predicted"/>
<accession>A0ABQ6FP62</accession>
<feature type="compositionally biased region" description="Polar residues" evidence="1">
    <location>
        <begin position="231"/>
        <end position="256"/>
    </location>
</feature>
<dbReference type="RefSeq" id="WP_338248695.1">
    <property type="nucleotide sequence ID" value="NZ_BSRI01000001.1"/>
</dbReference>
<reference evidence="3 4" key="1">
    <citation type="submission" date="2023-02" db="EMBL/GenBank/DDBJ databases">
        <title>Dictyobacter halimunensis sp. nov., a new member of the class Ktedonobacteria from forest soil in a geothermal area.</title>
        <authorList>
            <person name="Rachmania M.K."/>
            <person name="Ningsih F."/>
            <person name="Sakai Y."/>
            <person name="Yabe S."/>
            <person name="Yokota A."/>
            <person name="Sjamsuridzal W."/>
        </authorList>
    </citation>
    <scope>NUCLEOTIDE SEQUENCE [LARGE SCALE GENOMIC DNA]</scope>
    <source>
        <strain evidence="3 4">S3.2.2.5</strain>
    </source>
</reference>
<name>A0ABQ6FP62_9CHLR</name>
<protein>
    <recommendedName>
        <fullName evidence="2">Protein kinase domain-containing protein</fullName>
    </recommendedName>
</protein>
<gene>
    <name evidence="3" type="ORF">KDH_16710</name>
</gene>
<feature type="region of interest" description="Disordered" evidence="1">
    <location>
        <begin position="139"/>
        <end position="279"/>
    </location>
</feature>
<dbReference type="PANTHER" id="PTHR24348:SF68">
    <property type="entry name" value="SERINE_THREONINE-PROTEIN KINASE ATG1C"/>
    <property type="match status" value="1"/>
</dbReference>
<dbReference type="InterPro" id="IPR011009">
    <property type="entry name" value="Kinase-like_dom_sf"/>
</dbReference>
<feature type="compositionally biased region" description="Low complexity" evidence="1">
    <location>
        <begin position="149"/>
        <end position="161"/>
    </location>
</feature>
<keyword evidence="4" id="KW-1185">Reference proteome</keyword>
<evidence type="ECO:0000313" key="4">
    <source>
        <dbReference type="Proteomes" id="UP001344906"/>
    </source>
</evidence>
<evidence type="ECO:0000259" key="2">
    <source>
        <dbReference type="PROSITE" id="PS50011"/>
    </source>
</evidence>
<evidence type="ECO:0000256" key="1">
    <source>
        <dbReference type="SAM" id="MobiDB-lite"/>
    </source>
</evidence>
<feature type="domain" description="Protein kinase" evidence="2">
    <location>
        <begin position="292"/>
        <end position="579"/>
    </location>
</feature>
<feature type="compositionally biased region" description="Basic and acidic residues" evidence="1">
    <location>
        <begin position="261"/>
        <end position="279"/>
    </location>
</feature>
<dbReference type="InterPro" id="IPR000719">
    <property type="entry name" value="Prot_kinase_dom"/>
</dbReference>
<dbReference type="SMART" id="SM00220">
    <property type="entry name" value="S_TKc"/>
    <property type="match status" value="1"/>
</dbReference>
<dbReference type="PROSITE" id="PS50011">
    <property type="entry name" value="PROTEIN_KINASE_DOM"/>
    <property type="match status" value="1"/>
</dbReference>
<dbReference type="Pfam" id="PF00069">
    <property type="entry name" value="Pkinase"/>
    <property type="match status" value="1"/>
</dbReference>
<dbReference type="EMBL" id="BSRI01000001">
    <property type="protein sequence ID" value="GLV54824.1"/>
    <property type="molecule type" value="Genomic_DNA"/>
</dbReference>